<keyword evidence="1" id="KW-1133">Transmembrane helix</keyword>
<sequence length="66" mass="7546">FDRGSIIYAYNSSINNDSFTIYLSGSSPIIILLVMRTYLTNDSDETFACTMLIPMPNKSNYIYFID</sequence>
<organism evidence="2">
    <name type="scientific">Loa loa</name>
    <name type="common">Eye worm</name>
    <name type="synonym">Filaria loa</name>
    <dbReference type="NCBI Taxonomy" id="7209"/>
    <lineage>
        <taxon>Eukaryota</taxon>
        <taxon>Metazoa</taxon>
        <taxon>Ecdysozoa</taxon>
        <taxon>Nematoda</taxon>
        <taxon>Chromadorea</taxon>
        <taxon>Rhabditida</taxon>
        <taxon>Spirurina</taxon>
        <taxon>Spiruromorpha</taxon>
        <taxon>Filarioidea</taxon>
        <taxon>Onchocercidae</taxon>
        <taxon>Loa</taxon>
    </lineage>
</organism>
<dbReference type="CTD" id="9953265"/>
<dbReference type="RefSeq" id="XP_003151307.2">
    <property type="nucleotide sequence ID" value="XM_003151259.2"/>
</dbReference>
<feature type="non-terminal residue" evidence="2">
    <location>
        <position position="1"/>
    </location>
</feature>
<feature type="transmembrane region" description="Helical" evidence="1">
    <location>
        <begin position="19"/>
        <end position="39"/>
    </location>
</feature>
<keyword evidence="1" id="KW-0812">Transmembrane</keyword>
<reference evidence="2" key="1">
    <citation type="submission" date="2012-04" db="EMBL/GenBank/DDBJ databases">
        <title>The Genome Sequence of Loa loa.</title>
        <authorList>
            <consortium name="The Broad Institute Genome Sequencing Platform"/>
            <consortium name="Broad Institute Genome Sequencing Center for Infectious Disease"/>
            <person name="Nutman T.B."/>
            <person name="Fink D.L."/>
            <person name="Russ C."/>
            <person name="Young S."/>
            <person name="Zeng Q."/>
            <person name="Gargeya S."/>
            <person name="Alvarado L."/>
            <person name="Berlin A."/>
            <person name="Chapman S.B."/>
            <person name="Chen Z."/>
            <person name="Freedman E."/>
            <person name="Gellesch M."/>
            <person name="Goldberg J."/>
            <person name="Griggs A."/>
            <person name="Gujja S."/>
            <person name="Heilman E.R."/>
            <person name="Heiman D."/>
            <person name="Howarth C."/>
            <person name="Mehta T."/>
            <person name="Neiman D."/>
            <person name="Pearson M."/>
            <person name="Roberts A."/>
            <person name="Saif S."/>
            <person name="Shea T."/>
            <person name="Shenoy N."/>
            <person name="Sisk P."/>
            <person name="Stolte C."/>
            <person name="Sykes S."/>
            <person name="White J."/>
            <person name="Yandava C."/>
            <person name="Haas B."/>
            <person name="Henn M.R."/>
            <person name="Nusbaum C."/>
            <person name="Birren B."/>
        </authorList>
    </citation>
    <scope>NUCLEOTIDE SEQUENCE [LARGE SCALE GENOMIC DNA]</scope>
</reference>
<accession>A0A1S0TF37</accession>
<evidence type="ECO:0000313" key="2">
    <source>
        <dbReference type="EMBL" id="EFO12762.2"/>
    </source>
</evidence>
<evidence type="ECO:0000256" key="1">
    <source>
        <dbReference type="SAM" id="Phobius"/>
    </source>
</evidence>
<protein>
    <submittedName>
        <fullName evidence="2">Uncharacterized protein</fullName>
    </submittedName>
</protein>
<gene>
    <name evidence="2" type="ORF">LOAG_15769</name>
</gene>
<dbReference type="AlphaFoldDB" id="A0A1S0TF37"/>
<dbReference type="GeneID" id="9953265"/>
<dbReference type="KEGG" id="loa:LOAG_15769"/>
<keyword evidence="1" id="KW-0472">Membrane</keyword>
<dbReference type="EMBL" id="JH714728">
    <property type="protein sequence ID" value="EFO12762.2"/>
    <property type="molecule type" value="Genomic_DNA"/>
</dbReference>
<proteinExistence type="predicted"/>
<name>A0A1S0TF37_LOALO</name>
<dbReference type="InParanoid" id="A0A1S0TF37"/>